<evidence type="ECO:0000256" key="3">
    <source>
        <dbReference type="SAM" id="MobiDB-lite"/>
    </source>
</evidence>
<evidence type="ECO:0000313" key="6">
    <source>
        <dbReference type="Proteomes" id="UP001152130"/>
    </source>
</evidence>
<feature type="domain" description="K Homology" evidence="4">
    <location>
        <begin position="192"/>
        <end position="263"/>
    </location>
</feature>
<feature type="region of interest" description="Disordered" evidence="3">
    <location>
        <begin position="356"/>
        <end position="393"/>
    </location>
</feature>
<dbReference type="PROSITE" id="PS50084">
    <property type="entry name" value="KH_TYPE_1"/>
    <property type="match status" value="3"/>
</dbReference>
<dbReference type="CDD" id="cd22455">
    <property type="entry name" value="KH-I_Rnc1_rpt1"/>
    <property type="match status" value="1"/>
</dbReference>
<dbReference type="CDD" id="cd22456">
    <property type="entry name" value="KH-I_Rnc1_rpt2"/>
    <property type="match status" value="1"/>
</dbReference>
<dbReference type="EMBL" id="JAPDHF010000027">
    <property type="protein sequence ID" value="KAJ4003362.1"/>
    <property type="molecule type" value="Genomic_DNA"/>
</dbReference>
<feature type="domain" description="K Homology" evidence="4">
    <location>
        <begin position="109"/>
        <end position="179"/>
    </location>
</feature>
<dbReference type="PANTHER" id="PTHR10288">
    <property type="entry name" value="KH DOMAIN CONTAINING RNA BINDING PROTEIN"/>
    <property type="match status" value="1"/>
</dbReference>
<feature type="compositionally biased region" description="Polar residues" evidence="3">
    <location>
        <begin position="1"/>
        <end position="12"/>
    </location>
</feature>
<feature type="compositionally biased region" description="Basic and acidic residues" evidence="3">
    <location>
        <begin position="27"/>
        <end position="43"/>
    </location>
</feature>
<feature type="region of interest" description="Disordered" evidence="3">
    <location>
        <begin position="290"/>
        <end position="337"/>
    </location>
</feature>
<reference evidence="5" key="1">
    <citation type="submission" date="2022-10" db="EMBL/GenBank/DDBJ databases">
        <title>Fusarium specimens isolated from Avocado Roots.</title>
        <authorList>
            <person name="Stajich J."/>
            <person name="Roper C."/>
            <person name="Heimlech-Rivalta G."/>
        </authorList>
    </citation>
    <scope>NUCLEOTIDE SEQUENCE</scope>
    <source>
        <strain evidence="5">CF00143</strain>
    </source>
</reference>
<dbReference type="InterPro" id="IPR004087">
    <property type="entry name" value="KH_dom"/>
</dbReference>
<dbReference type="InterPro" id="IPR004088">
    <property type="entry name" value="KH_dom_type_1"/>
</dbReference>
<keyword evidence="6" id="KW-1185">Reference proteome</keyword>
<evidence type="ECO:0000256" key="1">
    <source>
        <dbReference type="ARBA" id="ARBA00022737"/>
    </source>
</evidence>
<dbReference type="AlphaFoldDB" id="A0A9W8PDM5"/>
<organism evidence="5 6">
    <name type="scientific">Fusarium irregulare</name>
    <dbReference type="NCBI Taxonomy" id="2494466"/>
    <lineage>
        <taxon>Eukaryota</taxon>
        <taxon>Fungi</taxon>
        <taxon>Dikarya</taxon>
        <taxon>Ascomycota</taxon>
        <taxon>Pezizomycotina</taxon>
        <taxon>Sordariomycetes</taxon>
        <taxon>Hypocreomycetidae</taxon>
        <taxon>Hypocreales</taxon>
        <taxon>Nectriaceae</taxon>
        <taxon>Fusarium</taxon>
        <taxon>Fusarium incarnatum-equiseti species complex</taxon>
    </lineage>
</organism>
<dbReference type="SMART" id="SM00322">
    <property type="entry name" value="KH"/>
    <property type="match status" value="3"/>
</dbReference>
<gene>
    <name evidence="5" type="primary">PBP2</name>
    <name evidence="5" type="ORF">NW766_012294</name>
</gene>
<accession>A0A9W8PDM5</accession>
<feature type="domain" description="K Homology" evidence="4">
    <location>
        <begin position="393"/>
        <end position="463"/>
    </location>
</feature>
<name>A0A9W8PDM5_9HYPO</name>
<keyword evidence="2" id="KW-0694">RNA-binding</keyword>
<evidence type="ECO:0000259" key="4">
    <source>
        <dbReference type="SMART" id="SM00322"/>
    </source>
</evidence>
<sequence length="472" mass="49383">MSASPTQPTQSAKRPLEEASSPSRAGDQPDAKRPALDKSKHDDDVEVPEAPADVSADDHDDKVNGAAKSEDDDEAALDQASDTKAAAAATVAASSSNAVTSAAAHDETSWIHIRAVISSPEAATVIGKGGENVSNIRKLSNAKCTVSDYQKGAVERILTVSGIVDAVAKAFGLIIRTLNNEPLNESSTASSKTYPLRLLIPHILIGSIIGKGGARIREIQDASGARLNASDSCLPMSSERSLVVMGVADAVHIATYYVGSTLLEQLNDRFGGPAASAYATRSGAPAGSIPGGMQVVPYSPQPASGHYGRSENYGRHNDRRSHHMPPAPYPQQYPPHAAAQANPAIPMHYGGAQGGGAYGAAPHAQPHMPPHTGPQPHGGAPQSQPMGGAIPGGPITQQIYIPNDMVGAIIGKGGQKINEIRQMSNSVIKINEPQDNSNERLVTITGTEECNRMALYMLYSRLGEVQNRSSTN</sequence>
<dbReference type="InterPro" id="IPR036612">
    <property type="entry name" value="KH_dom_type_1_sf"/>
</dbReference>
<feature type="region of interest" description="Disordered" evidence="3">
    <location>
        <begin position="1"/>
        <end position="81"/>
    </location>
</feature>
<dbReference type="Proteomes" id="UP001152130">
    <property type="component" value="Unassembled WGS sequence"/>
</dbReference>
<evidence type="ECO:0000313" key="5">
    <source>
        <dbReference type="EMBL" id="KAJ4003362.1"/>
    </source>
</evidence>
<dbReference type="Gene3D" id="3.30.1370.10">
    <property type="entry name" value="K Homology domain, type 1"/>
    <property type="match status" value="3"/>
</dbReference>
<keyword evidence="1" id="KW-0677">Repeat</keyword>
<evidence type="ECO:0000256" key="2">
    <source>
        <dbReference type="PROSITE-ProRule" id="PRU00117"/>
    </source>
</evidence>
<proteinExistence type="predicted"/>
<dbReference type="Pfam" id="PF00013">
    <property type="entry name" value="KH_1"/>
    <property type="match status" value="3"/>
</dbReference>
<comment type="caution">
    <text evidence="5">The sequence shown here is derived from an EMBL/GenBank/DDBJ whole genome shotgun (WGS) entry which is preliminary data.</text>
</comment>
<dbReference type="OrthoDB" id="1937934at2759"/>
<dbReference type="CDD" id="cd22439">
    <property type="entry name" value="KH-I_PCBP_rpt3"/>
    <property type="match status" value="1"/>
</dbReference>
<dbReference type="GO" id="GO:0003723">
    <property type="term" value="F:RNA binding"/>
    <property type="evidence" value="ECO:0007669"/>
    <property type="project" value="UniProtKB-UniRule"/>
</dbReference>
<protein>
    <submittedName>
        <fullName evidence="5">PAB1 binding protein</fullName>
    </submittedName>
</protein>
<dbReference type="SUPFAM" id="SSF54791">
    <property type="entry name" value="Eukaryotic type KH-domain (KH-domain type I)"/>
    <property type="match status" value="3"/>
</dbReference>